<name>A5G9P9_GEOUR</name>
<evidence type="ECO:0000256" key="1">
    <source>
        <dbReference type="ARBA" id="ARBA00023002"/>
    </source>
</evidence>
<dbReference type="KEGG" id="gur:Gura_4374"/>
<dbReference type="Pfam" id="PF00248">
    <property type="entry name" value="Aldo_ket_red"/>
    <property type="match status" value="1"/>
</dbReference>
<dbReference type="InterPro" id="IPR023210">
    <property type="entry name" value="NADP_OxRdtase_dom"/>
</dbReference>
<sequence>MQKRTLGNSGLEVSALGLGCMGMSFSYGPPKDRQEMISLIRTAVERGVTFFDTAEVYGPFTNEDLVGEALAPLRDQVVIATKFGFDTTVDPRAMKGSGPVLNSRPENIRQVAEASLKRLRTDVIDLFYQHRVDPDVPIEEVAGAVKELIQAGKVRHFGLSEAGVQTIRRAHAVQPVTALQSEYSLWWRRPEAEILPTLEELGIGLVAYSPLGKGFLTGKMDENTIFDSTDFRSTLPRFTPEALKANQALVDLLGSIAAENNATPAQIALAWLLEQKPWIVPIPGTTKLDRLDENIGAVSIKLTVADLATIEQTAAKINVHGNRYPEKLEEMTGR</sequence>
<dbReference type="InterPro" id="IPR036812">
    <property type="entry name" value="NAD(P)_OxRdtase_dom_sf"/>
</dbReference>
<reference evidence="3 4" key="1">
    <citation type="submission" date="2007-05" db="EMBL/GenBank/DDBJ databases">
        <title>Complete sequence of Geobacter uraniireducens Rf4.</title>
        <authorList>
            <consortium name="US DOE Joint Genome Institute"/>
            <person name="Copeland A."/>
            <person name="Lucas S."/>
            <person name="Lapidus A."/>
            <person name="Barry K."/>
            <person name="Detter J.C."/>
            <person name="Glavina del Rio T."/>
            <person name="Hammon N."/>
            <person name="Israni S."/>
            <person name="Dalin E."/>
            <person name="Tice H."/>
            <person name="Pitluck S."/>
            <person name="Chertkov O."/>
            <person name="Brettin T."/>
            <person name="Bruce D."/>
            <person name="Han C."/>
            <person name="Schmutz J."/>
            <person name="Larimer F."/>
            <person name="Land M."/>
            <person name="Hauser L."/>
            <person name="Kyrpides N."/>
            <person name="Mikhailova N."/>
            <person name="Shelobolina E."/>
            <person name="Aklujkar M."/>
            <person name="Lovley D."/>
            <person name="Richardson P."/>
        </authorList>
    </citation>
    <scope>NUCLEOTIDE SEQUENCE [LARGE SCALE GENOMIC DNA]</scope>
    <source>
        <strain evidence="3 4">Rf4</strain>
    </source>
</reference>
<accession>A5G9P9</accession>
<dbReference type="Proteomes" id="UP000006695">
    <property type="component" value="Chromosome"/>
</dbReference>
<dbReference type="GO" id="GO:0005737">
    <property type="term" value="C:cytoplasm"/>
    <property type="evidence" value="ECO:0007669"/>
    <property type="project" value="TreeGrafter"/>
</dbReference>
<keyword evidence="4" id="KW-1185">Reference proteome</keyword>
<dbReference type="Gene3D" id="3.20.20.100">
    <property type="entry name" value="NADP-dependent oxidoreductase domain"/>
    <property type="match status" value="1"/>
</dbReference>
<evidence type="ECO:0000313" key="3">
    <source>
        <dbReference type="EMBL" id="ABQ28517.1"/>
    </source>
</evidence>
<dbReference type="HOGENOM" id="CLU_023205_2_1_7"/>
<protein>
    <submittedName>
        <fullName evidence="3">Aldo/keto reductase</fullName>
    </submittedName>
</protein>
<evidence type="ECO:0000313" key="4">
    <source>
        <dbReference type="Proteomes" id="UP000006695"/>
    </source>
</evidence>
<gene>
    <name evidence="3" type="ordered locus">Gura_4374</name>
</gene>
<dbReference type="STRING" id="351605.Gura_4374"/>
<dbReference type="GO" id="GO:0016491">
    <property type="term" value="F:oxidoreductase activity"/>
    <property type="evidence" value="ECO:0007669"/>
    <property type="project" value="UniProtKB-KW"/>
</dbReference>
<dbReference type="CDD" id="cd19078">
    <property type="entry name" value="AKR_AKR13C1_2"/>
    <property type="match status" value="1"/>
</dbReference>
<dbReference type="SUPFAM" id="SSF51430">
    <property type="entry name" value="NAD(P)-linked oxidoreductase"/>
    <property type="match status" value="1"/>
</dbReference>
<dbReference type="InterPro" id="IPR050791">
    <property type="entry name" value="Aldo-Keto_reductase"/>
</dbReference>
<keyword evidence="1" id="KW-0560">Oxidoreductase</keyword>
<dbReference type="EMBL" id="CP000698">
    <property type="protein sequence ID" value="ABQ28517.1"/>
    <property type="molecule type" value="Genomic_DNA"/>
</dbReference>
<dbReference type="RefSeq" id="WP_011941143.1">
    <property type="nucleotide sequence ID" value="NC_009483.1"/>
</dbReference>
<evidence type="ECO:0000259" key="2">
    <source>
        <dbReference type="Pfam" id="PF00248"/>
    </source>
</evidence>
<dbReference type="AlphaFoldDB" id="A5G9P9"/>
<feature type="domain" description="NADP-dependent oxidoreductase" evidence="2">
    <location>
        <begin position="16"/>
        <end position="313"/>
    </location>
</feature>
<dbReference type="OrthoDB" id="5523216at2"/>
<proteinExistence type="predicted"/>
<dbReference type="PANTHER" id="PTHR43625:SF77">
    <property type="entry name" value="ALDO-KETO REDUCTASE"/>
    <property type="match status" value="1"/>
</dbReference>
<organism evidence="3 4">
    <name type="scientific">Geotalea uraniireducens (strain Rf4)</name>
    <name type="common">Geobacter uraniireducens</name>
    <dbReference type="NCBI Taxonomy" id="351605"/>
    <lineage>
        <taxon>Bacteria</taxon>
        <taxon>Pseudomonadati</taxon>
        <taxon>Thermodesulfobacteriota</taxon>
        <taxon>Desulfuromonadia</taxon>
        <taxon>Geobacterales</taxon>
        <taxon>Geobacteraceae</taxon>
        <taxon>Geotalea</taxon>
    </lineage>
</organism>
<dbReference type="PANTHER" id="PTHR43625">
    <property type="entry name" value="AFLATOXIN B1 ALDEHYDE REDUCTASE"/>
    <property type="match status" value="1"/>
</dbReference>